<dbReference type="RefSeq" id="WP_080270364.1">
    <property type="nucleotide sequence ID" value="NZ_CP159278.1"/>
</dbReference>
<dbReference type="EMBL" id="CP159278">
    <property type="protein sequence ID" value="XCN78383.1"/>
    <property type="molecule type" value="Genomic_DNA"/>
</dbReference>
<reference evidence="1" key="2">
    <citation type="submission" date="2024-07" db="EMBL/GenBank/DDBJ databases">
        <title>A complete genome sequence for Pseudomonas syringae USA007.</title>
        <authorList>
            <person name="Baltrus D.A."/>
        </authorList>
    </citation>
    <scope>NUCLEOTIDE SEQUENCE</scope>
    <source>
        <strain evidence="1">USA007</strain>
    </source>
</reference>
<name>A0AAU8MB88_PSESX</name>
<sequence>MLVVALDRDSVHAGDDLEGHTMSITLDPSATLRTLIEVIQNMDYLPRISAGKATWVIYSSGKPLGVLAQQWPEPKLTVPPESIVDRHFENIEPRLLFRYWCQADPDQVFSDLKVGNELPSPDTFRLPPTGL</sequence>
<gene>
    <name evidence="1" type="ORF">N027_02170</name>
</gene>
<organism evidence="1">
    <name type="scientific">Pseudomonas syringae USA007</name>
    <dbReference type="NCBI Taxonomy" id="1357288"/>
    <lineage>
        <taxon>Bacteria</taxon>
        <taxon>Pseudomonadati</taxon>
        <taxon>Pseudomonadota</taxon>
        <taxon>Gammaproteobacteria</taxon>
        <taxon>Pseudomonadales</taxon>
        <taxon>Pseudomonadaceae</taxon>
        <taxon>Pseudomonas</taxon>
        <taxon>Pseudomonas syringae</taxon>
    </lineage>
</organism>
<reference evidence="1" key="1">
    <citation type="journal article" date="2014" name="Genome Announc.">
        <title>Draft Genome Sequences of a Phylogenetically Diverse Suite of Pseudomonas syringae Strains from Multiple Source Populations.</title>
        <authorList>
            <person name="Baltrus D.A."/>
            <person name="Yourstone S."/>
            <person name="Lind A."/>
            <person name="Guilbaud C."/>
            <person name="Sands D.C."/>
            <person name="Jones C.D."/>
            <person name="Morris C.E."/>
            <person name="Dangl J.L."/>
        </authorList>
    </citation>
    <scope>NUCLEOTIDE SEQUENCE</scope>
    <source>
        <strain evidence="1">USA007</strain>
    </source>
</reference>
<accession>A0AAU8MB88</accession>
<dbReference type="AlphaFoldDB" id="A0AAU8MB88"/>
<proteinExistence type="predicted"/>
<evidence type="ECO:0000313" key="1">
    <source>
        <dbReference type="EMBL" id="XCN78383.1"/>
    </source>
</evidence>
<protein>
    <submittedName>
        <fullName evidence="1">Uncharacterized protein</fullName>
    </submittedName>
</protein>